<dbReference type="PANTHER" id="PTHR31218">
    <property type="entry name" value="WAT1-RELATED PROTEIN"/>
    <property type="match status" value="1"/>
</dbReference>
<evidence type="ECO:0000259" key="7">
    <source>
        <dbReference type="Pfam" id="PF00892"/>
    </source>
</evidence>
<evidence type="ECO:0000313" key="9">
    <source>
        <dbReference type="Proteomes" id="UP001454036"/>
    </source>
</evidence>
<feature type="transmembrane region" description="Helical" evidence="6">
    <location>
        <begin position="43"/>
        <end position="65"/>
    </location>
</feature>
<accession>A0AAV3PLP4</accession>
<dbReference type="InterPro" id="IPR000620">
    <property type="entry name" value="EamA_dom"/>
</dbReference>
<dbReference type="GO" id="GO:0022857">
    <property type="term" value="F:transmembrane transporter activity"/>
    <property type="evidence" value="ECO:0007669"/>
    <property type="project" value="InterPro"/>
</dbReference>
<dbReference type="InterPro" id="IPR030184">
    <property type="entry name" value="WAT1-related"/>
</dbReference>
<feature type="transmembrane region" description="Helical" evidence="6">
    <location>
        <begin position="105"/>
        <end position="129"/>
    </location>
</feature>
<evidence type="ECO:0000256" key="4">
    <source>
        <dbReference type="ARBA" id="ARBA00022989"/>
    </source>
</evidence>
<feature type="transmembrane region" description="Helical" evidence="6">
    <location>
        <begin position="77"/>
        <end position="99"/>
    </location>
</feature>
<dbReference type="GO" id="GO:0016020">
    <property type="term" value="C:membrane"/>
    <property type="evidence" value="ECO:0007669"/>
    <property type="project" value="UniProtKB-SubCell"/>
</dbReference>
<evidence type="ECO:0000313" key="8">
    <source>
        <dbReference type="EMBL" id="GAA0152116.1"/>
    </source>
</evidence>
<evidence type="ECO:0000256" key="6">
    <source>
        <dbReference type="RuleBase" id="RU363077"/>
    </source>
</evidence>
<evidence type="ECO:0000256" key="5">
    <source>
        <dbReference type="ARBA" id="ARBA00023136"/>
    </source>
</evidence>
<protein>
    <recommendedName>
        <fullName evidence="6">WAT1-related protein</fullName>
    </recommendedName>
</protein>
<gene>
    <name evidence="8" type="ORF">LIER_10676</name>
</gene>
<sequence>MAMETYLFYKELLPFAAMIIVQCTLVGSNILFKSASSRGVSNYVFTVYTYAIATVVTSPFAFIFYRRMRLPRISTSILYKIFYLAMLGVSTIICVYIGLEYSSPTLASAVGNLTSAFTFILAILFRFFFLNEL</sequence>
<dbReference type="Pfam" id="PF00892">
    <property type="entry name" value="EamA"/>
    <property type="match status" value="1"/>
</dbReference>
<organism evidence="8 9">
    <name type="scientific">Lithospermum erythrorhizon</name>
    <name type="common">Purple gromwell</name>
    <name type="synonym">Lithospermum officinale var. erythrorhizon</name>
    <dbReference type="NCBI Taxonomy" id="34254"/>
    <lineage>
        <taxon>Eukaryota</taxon>
        <taxon>Viridiplantae</taxon>
        <taxon>Streptophyta</taxon>
        <taxon>Embryophyta</taxon>
        <taxon>Tracheophyta</taxon>
        <taxon>Spermatophyta</taxon>
        <taxon>Magnoliopsida</taxon>
        <taxon>eudicotyledons</taxon>
        <taxon>Gunneridae</taxon>
        <taxon>Pentapetalae</taxon>
        <taxon>asterids</taxon>
        <taxon>lamiids</taxon>
        <taxon>Boraginales</taxon>
        <taxon>Boraginaceae</taxon>
        <taxon>Boraginoideae</taxon>
        <taxon>Lithospermeae</taxon>
        <taxon>Lithospermum</taxon>
    </lineage>
</organism>
<proteinExistence type="inferred from homology"/>
<evidence type="ECO:0000256" key="1">
    <source>
        <dbReference type="ARBA" id="ARBA00004141"/>
    </source>
</evidence>
<keyword evidence="5 6" id="KW-0472">Membrane</keyword>
<keyword evidence="3 6" id="KW-0812">Transmembrane</keyword>
<feature type="domain" description="EamA" evidence="7">
    <location>
        <begin position="17"/>
        <end position="125"/>
    </location>
</feature>
<keyword evidence="9" id="KW-1185">Reference proteome</keyword>
<comment type="caution">
    <text evidence="8">The sequence shown here is derived from an EMBL/GenBank/DDBJ whole genome shotgun (WGS) entry which is preliminary data.</text>
</comment>
<evidence type="ECO:0000256" key="2">
    <source>
        <dbReference type="ARBA" id="ARBA00007635"/>
    </source>
</evidence>
<feature type="transmembrane region" description="Helical" evidence="6">
    <location>
        <begin position="12"/>
        <end position="31"/>
    </location>
</feature>
<reference evidence="8 9" key="1">
    <citation type="submission" date="2024-01" db="EMBL/GenBank/DDBJ databases">
        <title>The complete chloroplast genome sequence of Lithospermum erythrorhizon: insights into the phylogenetic relationship among Boraginaceae species and the maternal lineages of purple gromwells.</title>
        <authorList>
            <person name="Okada T."/>
            <person name="Watanabe K."/>
        </authorList>
    </citation>
    <scope>NUCLEOTIDE SEQUENCE [LARGE SCALE GENOMIC DNA]</scope>
</reference>
<dbReference type="AlphaFoldDB" id="A0AAV3PLP4"/>
<dbReference type="Proteomes" id="UP001454036">
    <property type="component" value="Unassembled WGS sequence"/>
</dbReference>
<comment type="similarity">
    <text evidence="2 6">Belongs to the drug/metabolite transporter (DMT) superfamily. Plant drug/metabolite exporter (P-DME) (TC 2.A.7.4) family.</text>
</comment>
<dbReference type="EMBL" id="BAABME010001916">
    <property type="protein sequence ID" value="GAA0152116.1"/>
    <property type="molecule type" value="Genomic_DNA"/>
</dbReference>
<keyword evidence="4 6" id="KW-1133">Transmembrane helix</keyword>
<comment type="caution">
    <text evidence="6">Lacks conserved residue(s) required for the propagation of feature annotation.</text>
</comment>
<name>A0AAV3PLP4_LITER</name>
<comment type="subcellular location">
    <subcellularLocation>
        <location evidence="1 6">Membrane</location>
        <topology evidence="1 6">Multi-pass membrane protein</topology>
    </subcellularLocation>
</comment>
<evidence type="ECO:0000256" key="3">
    <source>
        <dbReference type="ARBA" id="ARBA00022692"/>
    </source>
</evidence>